<name>A0AAV3S509_9EURY</name>
<dbReference type="Proteomes" id="UP001500837">
    <property type="component" value="Unassembled WGS sequence"/>
</dbReference>
<dbReference type="InterPro" id="IPR036390">
    <property type="entry name" value="WH_DNA-bd_sf"/>
</dbReference>
<protein>
    <recommendedName>
        <fullName evidence="2">Winged helix-turn-helix domain-containing protein</fullName>
    </recommendedName>
</protein>
<proteinExistence type="predicted"/>
<feature type="region of interest" description="Disordered" evidence="1">
    <location>
        <begin position="76"/>
        <end position="100"/>
    </location>
</feature>
<evidence type="ECO:0000313" key="4">
    <source>
        <dbReference type="Proteomes" id="UP001500837"/>
    </source>
</evidence>
<gene>
    <name evidence="3" type="ORF">GCM10009066_09110</name>
</gene>
<feature type="compositionally biased region" description="Acidic residues" evidence="1">
    <location>
        <begin position="90"/>
        <end position="100"/>
    </location>
</feature>
<organism evidence="3 4">
    <name type="scientific">Halarchaeum salinum</name>
    <dbReference type="NCBI Taxonomy" id="489912"/>
    <lineage>
        <taxon>Archaea</taxon>
        <taxon>Methanobacteriati</taxon>
        <taxon>Methanobacteriota</taxon>
        <taxon>Stenosarchaea group</taxon>
        <taxon>Halobacteria</taxon>
        <taxon>Halobacteriales</taxon>
        <taxon>Halobacteriaceae</taxon>
    </lineage>
</organism>
<dbReference type="Pfam" id="PF22979">
    <property type="entry name" value="HTH_69"/>
    <property type="match status" value="1"/>
</dbReference>
<dbReference type="InterPro" id="IPR055121">
    <property type="entry name" value="HTH_69"/>
</dbReference>
<dbReference type="SUPFAM" id="SSF46785">
    <property type="entry name" value="Winged helix' DNA-binding domain"/>
    <property type="match status" value="1"/>
</dbReference>
<comment type="caution">
    <text evidence="3">The sequence shown here is derived from an EMBL/GenBank/DDBJ whole genome shotgun (WGS) entry which is preliminary data.</text>
</comment>
<feature type="domain" description="Winged helix-turn-helix" evidence="2">
    <location>
        <begin position="9"/>
        <end position="63"/>
    </location>
</feature>
<keyword evidence="4" id="KW-1185">Reference proteome</keyword>
<dbReference type="AlphaFoldDB" id="A0AAV3S509"/>
<evidence type="ECO:0000313" key="3">
    <source>
        <dbReference type="EMBL" id="GAA0296905.1"/>
    </source>
</evidence>
<dbReference type="RefSeq" id="WP_211313377.1">
    <property type="nucleotide sequence ID" value="NZ_BAAABL010000037.1"/>
</dbReference>
<dbReference type="Gene3D" id="1.10.10.10">
    <property type="entry name" value="Winged helix-like DNA-binding domain superfamily/Winged helix DNA-binding domain"/>
    <property type="match status" value="1"/>
</dbReference>
<dbReference type="InterPro" id="IPR036388">
    <property type="entry name" value="WH-like_DNA-bd_sf"/>
</dbReference>
<dbReference type="EMBL" id="BAAABL010000037">
    <property type="protein sequence ID" value="GAA0296905.1"/>
    <property type="molecule type" value="Genomic_DNA"/>
</dbReference>
<accession>A0AAV3S509</accession>
<reference evidence="3 4" key="1">
    <citation type="journal article" date="2019" name="Int. J. Syst. Evol. Microbiol.">
        <title>The Global Catalogue of Microorganisms (GCM) 10K type strain sequencing project: providing services to taxonomists for standard genome sequencing and annotation.</title>
        <authorList>
            <consortium name="The Broad Institute Genomics Platform"/>
            <consortium name="The Broad Institute Genome Sequencing Center for Infectious Disease"/>
            <person name="Wu L."/>
            <person name="Ma J."/>
        </authorList>
    </citation>
    <scope>NUCLEOTIDE SEQUENCE [LARGE SCALE GENOMIC DNA]</scope>
    <source>
        <strain evidence="3 4">JCM 16330</strain>
    </source>
</reference>
<evidence type="ECO:0000256" key="1">
    <source>
        <dbReference type="SAM" id="MobiDB-lite"/>
    </source>
</evidence>
<evidence type="ECO:0000259" key="2">
    <source>
        <dbReference type="Pfam" id="PF22979"/>
    </source>
</evidence>
<sequence>MSEKIPEPEEPTVTDADVLDVIDTMEPPAVTVSDVSNVLGCSRDVARRHLESLHEAGQVKRRKTSGVVLWWRPRGEVTRPDPIDMGETNSVEETESFGQD</sequence>